<dbReference type="Pfam" id="PF00282">
    <property type="entry name" value="Pyridoxal_deC"/>
    <property type="match status" value="1"/>
</dbReference>
<evidence type="ECO:0000256" key="4">
    <source>
        <dbReference type="ARBA" id="ARBA00022793"/>
    </source>
</evidence>
<accession>A0A8J2RWU5</accession>
<dbReference type="InterPro" id="IPR015421">
    <property type="entry name" value="PyrdxlP-dep_Trfase_major"/>
</dbReference>
<dbReference type="AlphaFoldDB" id="A0A8J2RWU5"/>
<keyword evidence="3" id="KW-0127">Catecholamine biosynthesis</keyword>
<evidence type="ECO:0000256" key="9">
    <source>
        <dbReference type="ARBA" id="ARBA00041275"/>
    </source>
</evidence>
<evidence type="ECO:0000256" key="1">
    <source>
        <dbReference type="ARBA" id="ARBA00001933"/>
    </source>
</evidence>
<dbReference type="GO" id="GO:0004058">
    <property type="term" value="F:aromatic-L-amino-acid decarboxylase activity"/>
    <property type="evidence" value="ECO:0007669"/>
    <property type="project" value="TreeGrafter"/>
</dbReference>
<dbReference type="InterPro" id="IPR002129">
    <property type="entry name" value="PyrdxlP-dep_de-COase"/>
</dbReference>
<evidence type="ECO:0000313" key="11">
    <source>
        <dbReference type="EMBL" id="CAH0108675.1"/>
    </source>
</evidence>
<name>A0A8J2RWU5_9CRUS</name>
<comment type="subunit">
    <text evidence="2">Homodimer.</text>
</comment>
<evidence type="ECO:0000256" key="7">
    <source>
        <dbReference type="ARBA" id="ARBA00038886"/>
    </source>
</evidence>
<dbReference type="GO" id="GO:0030170">
    <property type="term" value="F:pyridoxal phosphate binding"/>
    <property type="evidence" value="ECO:0007669"/>
    <property type="project" value="InterPro"/>
</dbReference>
<dbReference type="PANTHER" id="PTHR11999">
    <property type="entry name" value="GROUP II PYRIDOXAL-5-PHOSPHATE DECARBOXYLASE"/>
    <property type="match status" value="1"/>
</dbReference>
<evidence type="ECO:0000256" key="10">
    <source>
        <dbReference type="RuleBase" id="RU000382"/>
    </source>
</evidence>
<dbReference type="Gene3D" id="3.40.640.10">
    <property type="entry name" value="Type I PLP-dependent aspartate aminotransferase-like (Major domain)"/>
    <property type="match status" value="1"/>
</dbReference>
<dbReference type="EMBL" id="CAKKLH010000287">
    <property type="protein sequence ID" value="CAH0108675.1"/>
    <property type="molecule type" value="Genomic_DNA"/>
</dbReference>
<sequence length="133" mass="15796">MTQVIATLGTTSSCSFDNIDVLIGPVCNEKQLWLHVDATYAGSAFICEEYRHYMKGFKESYDIHWQIPLGHRFRSLKLWFVMRSYWQRDYVITGDYIRKQVKLVKLAEEFYQMWLVDDRFALYGTCLFPTQGR</sequence>
<protein>
    <recommendedName>
        <fullName evidence="8">Aromatic-L-amino-acid decarboxylase</fullName>
        <ecNumber evidence="7">4.1.1.28</ecNumber>
    </recommendedName>
    <alternativeName>
        <fullName evidence="9">DOPA decarboxylase</fullName>
    </alternativeName>
</protein>
<comment type="similarity">
    <text evidence="10">Belongs to the group II decarboxylase family.</text>
</comment>
<organism evidence="11 12">
    <name type="scientific">Daphnia galeata</name>
    <dbReference type="NCBI Taxonomy" id="27404"/>
    <lineage>
        <taxon>Eukaryota</taxon>
        <taxon>Metazoa</taxon>
        <taxon>Ecdysozoa</taxon>
        <taxon>Arthropoda</taxon>
        <taxon>Crustacea</taxon>
        <taxon>Branchiopoda</taxon>
        <taxon>Diplostraca</taxon>
        <taxon>Cladocera</taxon>
        <taxon>Anomopoda</taxon>
        <taxon>Daphniidae</taxon>
        <taxon>Daphnia</taxon>
    </lineage>
</organism>
<reference evidence="11" key="1">
    <citation type="submission" date="2021-11" db="EMBL/GenBank/DDBJ databases">
        <authorList>
            <person name="Schell T."/>
        </authorList>
    </citation>
    <scope>NUCLEOTIDE SEQUENCE</scope>
    <source>
        <strain evidence="11">M5</strain>
    </source>
</reference>
<keyword evidence="12" id="KW-1185">Reference proteome</keyword>
<dbReference type="GO" id="GO:0006584">
    <property type="term" value="P:catecholamine metabolic process"/>
    <property type="evidence" value="ECO:0007669"/>
    <property type="project" value="TreeGrafter"/>
</dbReference>
<dbReference type="GO" id="GO:0042427">
    <property type="term" value="P:serotonin biosynthetic process"/>
    <property type="evidence" value="ECO:0007669"/>
    <property type="project" value="TreeGrafter"/>
</dbReference>
<dbReference type="EC" id="4.1.1.28" evidence="7"/>
<evidence type="ECO:0000256" key="2">
    <source>
        <dbReference type="ARBA" id="ARBA00011738"/>
    </source>
</evidence>
<comment type="caution">
    <text evidence="11">The sequence shown here is derived from an EMBL/GenBank/DDBJ whole genome shotgun (WGS) entry which is preliminary data.</text>
</comment>
<evidence type="ECO:0000313" key="12">
    <source>
        <dbReference type="Proteomes" id="UP000789390"/>
    </source>
</evidence>
<dbReference type="InterPro" id="IPR015424">
    <property type="entry name" value="PyrdxlP-dep_Trfase"/>
</dbReference>
<proteinExistence type="inferred from homology"/>
<dbReference type="SUPFAM" id="SSF53383">
    <property type="entry name" value="PLP-dependent transferases"/>
    <property type="match status" value="1"/>
</dbReference>
<evidence type="ECO:0000256" key="8">
    <source>
        <dbReference type="ARBA" id="ARBA00040968"/>
    </source>
</evidence>
<comment type="cofactor">
    <cofactor evidence="1 10">
        <name>pyridoxal 5'-phosphate</name>
        <dbReference type="ChEBI" id="CHEBI:597326"/>
    </cofactor>
</comment>
<keyword evidence="6 10" id="KW-0456">Lyase</keyword>
<gene>
    <name evidence="11" type="ORF">DGAL_LOCUS12072</name>
</gene>
<dbReference type="GO" id="GO:0019752">
    <property type="term" value="P:carboxylic acid metabolic process"/>
    <property type="evidence" value="ECO:0007669"/>
    <property type="project" value="InterPro"/>
</dbReference>
<dbReference type="OrthoDB" id="6378774at2759"/>
<dbReference type="GO" id="GO:0005737">
    <property type="term" value="C:cytoplasm"/>
    <property type="evidence" value="ECO:0007669"/>
    <property type="project" value="TreeGrafter"/>
</dbReference>
<keyword evidence="5 10" id="KW-0663">Pyridoxal phosphate</keyword>
<dbReference type="PANTHER" id="PTHR11999:SF167">
    <property type="entry name" value="AROMATIC-L-AMINO-ACID DECARBOXYLASE"/>
    <property type="match status" value="1"/>
</dbReference>
<dbReference type="InterPro" id="IPR010977">
    <property type="entry name" value="Aromatic_deC"/>
</dbReference>
<evidence type="ECO:0000256" key="5">
    <source>
        <dbReference type="ARBA" id="ARBA00022898"/>
    </source>
</evidence>
<evidence type="ECO:0000256" key="6">
    <source>
        <dbReference type="ARBA" id="ARBA00023239"/>
    </source>
</evidence>
<keyword evidence="4" id="KW-0210">Decarboxylase</keyword>
<evidence type="ECO:0000256" key="3">
    <source>
        <dbReference type="ARBA" id="ARBA00022584"/>
    </source>
</evidence>
<dbReference type="Proteomes" id="UP000789390">
    <property type="component" value="Unassembled WGS sequence"/>
</dbReference>